<sequence>MYAMQYQIALPADYDMDVIRKRVRATGRLMDGFPGLEFKAYLVQEKAEGAPRNAYAPFYVWRDTAGMRSFCWGEPGYSSIVRDFGRHSIQDWTVHKIARGPSSYASARSLSFQTVSLPDDVAPSACVENLSAPFLSEEDGETVARVAAVDVTAWNLVLVELSAAHAEQSAAGRTVYEVLHVSEGS</sequence>
<evidence type="ECO:0000313" key="1">
    <source>
        <dbReference type="EMBL" id="OAP85452.1"/>
    </source>
</evidence>
<comment type="caution">
    <text evidence="1">The sequence shown here is derived from an EMBL/GenBank/DDBJ whole genome shotgun (WGS) entry which is preliminary data.</text>
</comment>
<dbReference type="STRING" id="1823756.A4H34_10270"/>
<dbReference type="InterPro" id="IPR032349">
    <property type="entry name" value="DUF4865"/>
</dbReference>
<dbReference type="Proteomes" id="UP000078368">
    <property type="component" value="Unassembled WGS sequence"/>
</dbReference>
<evidence type="ECO:0000313" key="2">
    <source>
        <dbReference type="Proteomes" id="UP000078368"/>
    </source>
</evidence>
<protein>
    <recommendedName>
        <fullName evidence="3">DUF4865 domain-containing protein</fullName>
    </recommendedName>
</protein>
<dbReference type="RefSeq" id="WP_064232023.1">
    <property type="nucleotide sequence ID" value="NZ_LVZK01000003.1"/>
</dbReference>
<dbReference type="OrthoDB" id="2065010at2"/>
<proteinExistence type="predicted"/>
<name>A0A179B180_9ACTO</name>
<dbReference type="Pfam" id="PF16157">
    <property type="entry name" value="DUF4865"/>
    <property type="match status" value="1"/>
</dbReference>
<gene>
    <name evidence="1" type="ORF">A4H34_10270</name>
</gene>
<keyword evidence="2" id="KW-1185">Reference proteome</keyword>
<evidence type="ECO:0008006" key="3">
    <source>
        <dbReference type="Google" id="ProtNLM"/>
    </source>
</evidence>
<dbReference type="AlphaFoldDB" id="A0A179B180"/>
<reference evidence="1 2" key="1">
    <citation type="submission" date="2016-04" db="EMBL/GenBank/DDBJ databases">
        <title>Peptidophaga gingivicola gen. nov., sp. nov., isolated from human subgingival plaque.</title>
        <authorList>
            <person name="Beall C.J."/>
            <person name="Mokrzan E.M."/>
            <person name="Griffen A.L."/>
            <person name="Leys E.J."/>
        </authorList>
    </citation>
    <scope>NUCLEOTIDE SEQUENCE [LARGE SCALE GENOMIC DNA]</scope>
    <source>
        <strain evidence="1 2">BA112</strain>
    </source>
</reference>
<accession>A0A179B180</accession>
<dbReference type="EMBL" id="LVZK01000003">
    <property type="protein sequence ID" value="OAP85452.1"/>
    <property type="molecule type" value="Genomic_DNA"/>
</dbReference>
<organism evidence="1 2">
    <name type="scientific">Peptidiphaga gingivicola</name>
    <dbReference type="NCBI Taxonomy" id="2741497"/>
    <lineage>
        <taxon>Bacteria</taxon>
        <taxon>Bacillati</taxon>
        <taxon>Actinomycetota</taxon>
        <taxon>Actinomycetes</taxon>
        <taxon>Actinomycetales</taxon>
        <taxon>Actinomycetaceae</taxon>
        <taxon>Peptidiphaga</taxon>
    </lineage>
</organism>